<reference evidence="1 2" key="1">
    <citation type="submission" date="2020-02" db="EMBL/GenBank/DDBJ databases">
        <title>Newly sequenced genome of strain CSTR1 showed variability in Candidatus Kuenenia stuttgartiensis genomes.</title>
        <authorList>
            <person name="Ding C."/>
            <person name="Adrian L."/>
        </authorList>
    </citation>
    <scope>NUCLEOTIDE SEQUENCE [LARGE SCALE GENOMIC DNA]</scope>
    <source>
        <strain evidence="1 2">CSTR1</strain>
    </source>
</reference>
<dbReference type="EMBL" id="CP049055">
    <property type="protein sequence ID" value="QII12018.1"/>
    <property type="molecule type" value="Genomic_DNA"/>
</dbReference>
<protein>
    <submittedName>
        <fullName evidence="1">Uncharacterized protein</fullName>
    </submittedName>
</protein>
<name>A0A6G7GR03_KUEST</name>
<evidence type="ECO:0000313" key="2">
    <source>
        <dbReference type="Proteomes" id="UP000501926"/>
    </source>
</evidence>
<evidence type="ECO:0000313" key="1">
    <source>
        <dbReference type="EMBL" id="QII12018.1"/>
    </source>
</evidence>
<sequence length="43" mass="4937">MTTVGKTKRDNILNGVIPCYFLGTIQKLYSNLTQNIESLRYKT</sequence>
<proteinExistence type="predicted"/>
<dbReference type="AlphaFoldDB" id="A0A6G7GR03"/>
<gene>
    <name evidence="1" type="ORF">KsCSTR_26390</name>
</gene>
<dbReference type="Proteomes" id="UP000501926">
    <property type="component" value="Chromosome"/>
</dbReference>
<organism evidence="1 2">
    <name type="scientific">Kuenenia stuttgartiensis</name>
    <dbReference type="NCBI Taxonomy" id="174633"/>
    <lineage>
        <taxon>Bacteria</taxon>
        <taxon>Pseudomonadati</taxon>
        <taxon>Planctomycetota</taxon>
        <taxon>Candidatus Brocadiia</taxon>
        <taxon>Candidatus Brocadiales</taxon>
        <taxon>Candidatus Brocadiaceae</taxon>
        <taxon>Candidatus Kuenenia</taxon>
    </lineage>
</organism>
<accession>A0A6G7GR03</accession>